<dbReference type="PANTHER" id="PTHR16821">
    <property type="entry name" value="FRATAXIN"/>
    <property type="match status" value="1"/>
</dbReference>
<organism evidence="14 15">
    <name type="scientific">Letharia columbiana</name>
    <dbReference type="NCBI Taxonomy" id="112416"/>
    <lineage>
        <taxon>Eukaryota</taxon>
        <taxon>Fungi</taxon>
        <taxon>Dikarya</taxon>
        <taxon>Ascomycota</taxon>
        <taxon>Pezizomycotina</taxon>
        <taxon>Lecanoromycetes</taxon>
        <taxon>OSLEUM clade</taxon>
        <taxon>Lecanoromycetidae</taxon>
        <taxon>Lecanorales</taxon>
        <taxon>Lecanorineae</taxon>
        <taxon>Parmeliaceae</taxon>
        <taxon>Letharia</taxon>
    </lineage>
</organism>
<dbReference type="InterPro" id="IPR002908">
    <property type="entry name" value="Frataxin/CyaY"/>
</dbReference>
<accession>A0A8H6G4Y0</accession>
<dbReference type="Gene3D" id="3.30.920.10">
    <property type="entry name" value="Frataxin/CyaY"/>
    <property type="match status" value="1"/>
</dbReference>
<dbReference type="InterPro" id="IPR020895">
    <property type="entry name" value="Frataxin_CS"/>
</dbReference>
<dbReference type="InterPro" id="IPR017789">
    <property type="entry name" value="Frataxin"/>
</dbReference>
<evidence type="ECO:0000256" key="12">
    <source>
        <dbReference type="ARBA" id="ARBA00047990"/>
    </source>
</evidence>
<dbReference type="GO" id="GO:0004322">
    <property type="term" value="F:ferroxidase activity"/>
    <property type="evidence" value="ECO:0007669"/>
    <property type="project" value="UniProtKB-EC"/>
</dbReference>
<feature type="region of interest" description="Disordered" evidence="13">
    <location>
        <begin position="28"/>
        <end position="94"/>
    </location>
</feature>
<comment type="catalytic activity">
    <reaction evidence="12">
        <text>4 Fe(2+) + O2 + 4 H(+) = 4 Fe(3+) + 2 H2O</text>
        <dbReference type="Rhea" id="RHEA:11148"/>
        <dbReference type="ChEBI" id="CHEBI:15377"/>
        <dbReference type="ChEBI" id="CHEBI:15378"/>
        <dbReference type="ChEBI" id="CHEBI:15379"/>
        <dbReference type="ChEBI" id="CHEBI:29033"/>
        <dbReference type="ChEBI" id="CHEBI:29034"/>
        <dbReference type="EC" id="1.16.3.1"/>
    </reaction>
</comment>
<dbReference type="GeneID" id="59283010"/>
<dbReference type="AlphaFoldDB" id="A0A8H6G4Y0"/>
<reference evidence="14 15" key="1">
    <citation type="journal article" date="2020" name="Genomics">
        <title>Complete, high-quality genomes from long-read metagenomic sequencing of two wolf lichen thalli reveals enigmatic genome architecture.</title>
        <authorList>
            <person name="McKenzie S.K."/>
            <person name="Walston R.F."/>
            <person name="Allen J.L."/>
        </authorList>
    </citation>
    <scope>NUCLEOTIDE SEQUENCE [LARGE SCALE GENOMIC DNA]</scope>
    <source>
        <strain evidence="14">WasteWater2</strain>
    </source>
</reference>
<evidence type="ECO:0000313" key="15">
    <source>
        <dbReference type="Proteomes" id="UP000578531"/>
    </source>
</evidence>
<keyword evidence="8" id="KW-0560">Oxidoreductase</keyword>
<dbReference type="GO" id="GO:0008198">
    <property type="term" value="F:ferrous iron binding"/>
    <property type="evidence" value="ECO:0007669"/>
    <property type="project" value="TreeGrafter"/>
</dbReference>
<comment type="subcellular location">
    <subcellularLocation>
        <location evidence="1">Mitochondrion</location>
    </subcellularLocation>
</comment>
<keyword evidence="6" id="KW-0410">Iron transport</keyword>
<dbReference type="SUPFAM" id="SSF55387">
    <property type="entry name" value="Frataxin/Nqo15-like"/>
    <property type="match status" value="1"/>
</dbReference>
<comment type="similarity">
    <text evidence="2">Belongs to the frataxin family.</text>
</comment>
<proteinExistence type="inferred from homology"/>
<dbReference type="RefSeq" id="XP_037169923.1">
    <property type="nucleotide sequence ID" value="XM_037303276.1"/>
</dbReference>
<dbReference type="NCBIfam" id="TIGR03422">
    <property type="entry name" value="mito_frataxin"/>
    <property type="match status" value="1"/>
</dbReference>
<dbReference type="GO" id="GO:0005739">
    <property type="term" value="C:mitochondrion"/>
    <property type="evidence" value="ECO:0007669"/>
    <property type="project" value="UniProtKB-SubCell"/>
</dbReference>
<evidence type="ECO:0000256" key="10">
    <source>
        <dbReference type="ARBA" id="ARBA00023065"/>
    </source>
</evidence>
<keyword evidence="11" id="KW-0496">Mitochondrion</keyword>
<evidence type="ECO:0000256" key="3">
    <source>
        <dbReference type="ARBA" id="ARBA00013107"/>
    </source>
</evidence>
<sequence>MAHKAISISIPLSLSKAPRRILPSLSLSLSLSQPRAPTSSSDPINPPRPSSFPTTQPHRKLHNGQLRPQPRTRSRAFTTAPPRRAAKAEAAEISPDEYHRISDRYIDGLVAQLEEMQEEREEVDVEYSAGVLTLLFPPHGTYVLNKQPPNKQIWLSSPVSGPKRYDWVVRGADGDGAEKGEWVYLRDGSTLSGLLEEEVGVAPGVGEGEGEGL</sequence>
<name>A0A8H6G4Y0_9LECA</name>
<dbReference type="GO" id="GO:0006879">
    <property type="term" value="P:intracellular iron ion homeostasis"/>
    <property type="evidence" value="ECO:0007669"/>
    <property type="project" value="UniProtKB-KW"/>
</dbReference>
<dbReference type="Pfam" id="PF01491">
    <property type="entry name" value="Frataxin_Cyay"/>
    <property type="match status" value="1"/>
</dbReference>
<evidence type="ECO:0000256" key="2">
    <source>
        <dbReference type="ARBA" id="ARBA00008183"/>
    </source>
</evidence>
<evidence type="ECO:0000256" key="7">
    <source>
        <dbReference type="ARBA" id="ARBA00022946"/>
    </source>
</evidence>
<dbReference type="PROSITE" id="PS01344">
    <property type="entry name" value="FRATAXIN_1"/>
    <property type="match status" value="1"/>
</dbReference>
<evidence type="ECO:0000256" key="1">
    <source>
        <dbReference type="ARBA" id="ARBA00004173"/>
    </source>
</evidence>
<keyword evidence="15" id="KW-1185">Reference proteome</keyword>
<evidence type="ECO:0000256" key="5">
    <source>
        <dbReference type="ARBA" id="ARBA00022448"/>
    </source>
</evidence>
<keyword evidence="7" id="KW-0809">Transit peptide</keyword>
<dbReference type="GO" id="GO:0016226">
    <property type="term" value="P:iron-sulfur cluster assembly"/>
    <property type="evidence" value="ECO:0007669"/>
    <property type="project" value="InterPro"/>
</dbReference>
<gene>
    <name evidence="14" type="ORF">HO173_001336</name>
</gene>
<protein>
    <recommendedName>
        <fullName evidence="3">ferroxidase</fullName>
        <ecNumber evidence="3">1.16.3.1</ecNumber>
    </recommendedName>
</protein>
<evidence type="ECO:0000256" key="11">
    <source>
        <dbReference type="ARBA" id="ARBA00023128"/>
    </source>
</evidence>
<dbReference type="EC" id="1.16.3.1" evidence="3"/>
<dbReference type="PROSITE" id="PS50810">
    <property type="entry name" value="FRATAXIN_2"/>
    <property type="match status" value="1"/>
</dbReference>
<evidence type="ECO:0000256" key="13">
    <source>
        <dbReference type="SAM" id="MobiDB-lite"/>
    </source>
</evidence>
<dbReference type="InterPro" id="IPR036524">
    <property type="entry name" value="Frataxin/CyaY_sf"/>
</dbReference>
<dbReference type="GO" id="GO:0006826">
    <property type="term" value="P:iron ion transport"/>
    <property type="evidence" value="ECO:0007669"/>
    <property type="project" value="UniProtKB-KW"/>
</dbReference>
<dbReference type="SMART" id="SM01219">
    <property type="entry name" value="Frataxin_Cyay"/>
    <property type="match status" value="1"/>
</dbReference>
<evidence type="ECO:0000256" key="4">
    <source>
        <dbReference type="ARBA" id="ARBA00022434"/>
    </source>
</evidence>
<keyword evidence="5" id="KW-0813">Transport</keyword>
<evidence type="ECO:0000256" key="8">
    <source>
        <dbReference type="ARBA" id="ARBA00023002"/>
    </source>
</evidence>
<keyword evidence="4" id="KW-0409">Iron storage</keyword>
<evidence type="ECO:0000256" key="9">
    <source>
        <dbReference type="ARBA" id="ARBA00023004"/>
    </source>
</evidence>
<dbReference type="Proteomes" id="UP000578531">
    <property type="component" value="Unassembled WGS sequence"/>
</dbReference>
<keyword evidence="9" id="KW-0408">Iron</keyword>
<comment type="caution">
    <text evidence="14">The sequence shown here is derived from an EMBL/GenBank/DDBJ whole genome shotgun (WGS) entry which is preliminary data.</text>
</comment>
<evidence type="ECO:0000313" key="14">
    <source>
        <dbReference type="EMBL" id="KAF6240664.1"/>
    </source>
</evidence>
<dbReference type="EMBL" id="JACCJC010000003">
    <property type="protein sequence ID" value="KAF6240664.1"/>
    <property type="molecule type" value="Genomic_DNA"/>
</dbReference>
<keyword evidence="10" id="KW-0406">Ion transport</keyword>
<dbReference type="OrthoDB" id="1897642at2759"/>
<dbReference type="PANTHER" id="PTHR16821:SF2">
    <property type="entry name" value="FRATAXIN, MITOCHONDRIAL"/>
    <property type="match status" value="1"/>
</dbReference>
<dbReference type="GO" id="GO:0034986">
    <property type="term" value="F:iron chaperone activity"/>
    <property type="evidence" value="ECO:0007669"/>
    <property type="project" value="TreeGrafter"/>
</dbReference>
<dbReference type="NCBIfam" id="TIGR03421">
    <property type="entry name" value="FeS_CyaY"/>
    <property type="match status" value="1"/>
</dbReference>
<feature type="compositionally biased region" description="Polar residues" evidence="13">
    <location>
        <begin position="33"/>
        <end position="43"/>
    </location>
</feature>
<dbReference type="GO" id="GO:0051537">
    <property type="term" value="F:2 iron, 2 sulfur cluster binding"/>
    <property type="evidence" value="ECO:0007669"/>
    <property type="project" value="TreeGrafter"/>
</dbReference>
<dbReference type="GO" id="GO:0008199">
    <property type="term" value="F:ferric iron binding"/>
    <property type="evidence" value="ECO:0007669"/>
    <property type="project" value="InterPro"/>
</dbReference>
<dbReference type="FunFam" id="3.30.920.10:FF:000004">
    <property type="entry name" value="Mitochondrial chaperone Frataxin"/>
    <property type="match status" value="1"/>
</dbReference>
<evidence type="ECO:0000256" key="6">
    <source>
        <dbReference type="ARBA" id="ARBA00022496"/>
    </source>
</evidence>